<comment type="caution">
    <text evidence="3">The sequence shown here is derived from an EMBL/GenBank/DDBJ whole genome shotgun (WGS) entry which is preliminary data.</text>
</comment>
<feature type="compositionally biased region" description="Basic and acidic residues" evidence="1">
    <location>
        <begin position="41"/>
        <end position="50"/>
    </location>
</feature>
<keyword evidence="4" id="KW-1185">Reference proteome</keyword>
<keyword evidence="2" id="KW-0732">Signal</keyword>
<name>A0A934QHF3_9PROT</name>
<protein>
    <recommendedName>
        <fullName evidence="5">Beta-barrel assembly machine subunit BamC</fullName>
    </recommendedName>
</protein>
<sequence>MIRPVAALLLAIALSGCASLQMPSDIQTHVDRVMASFAELGRSESDAREDAPEEAVTPSTLDAAAERPEMPVPQTAALPEADSWPSMVDARPERFIALSAADVDAELGAPARIRQEGPARVWQYRTRTCVLDLVLYSDPDGEVVRHLEARDPVDATPQDTQACLRTLLQRRALAVTG</sequence>
<dbReference type="Proteomes" id="UP000778970">
    <property type="component" value="Unassembled WGS sequence"/>
</dbReference>
<organism evidence="3 4">
    <name type="scientific">Rhodovibrio salinarum</name>
    <dbReference type="NCBI Taxonomy" id="1087"/>
    <lineage>
        <taxon>Bacteria</taxon>
        <taxon>Pseudomonadati</taxon>
        <taxon>Pseudomonadota</taxon>
        <taxon>Alphaproteobacteria</taxon>
        <taxon>Rhodospirillales</taxon>
        <taxon>Rhodovibrionaceae</taxon>
        <taxon>Rhodovibrio</taxon>
    </lineage>
</organism>
<feature type="region of interest" description="Disordered" evidence="1">
    <location>
        <begin position="41"/>
        <end position="68"/>
    </location>
</feature>
<feature type="signal peptide" evidence="2">
    <location>
        <begin position="1"/>
        <end position="20"/>
    </location>
</feature>
<dbReference type="EMBL" id="NRRE01000020">
    <property type="protein sequence ID" value="MBK1696919.1"/>
    <property type="molecule type" value="Genomic_DNA"/>
</dbReference>
<evidence type="ECO:0008006" key="5">
    <source>
        <dbReference type="Google" id="ProtNLM"/>
    </source>
</evidence>
<accession>A0A934QHF3</accession>
<evidence type="ECO:0000313" key="4">
    <source>
        <dbReference type="Proteomes" id="UP000778970"/>
    </source>
</evidence>
<evidence type="ECO:0000256" key="1">
    <source>
        <dbReference type="SAM" id="MobiDB-lite"/>
    </source>
</evidence>
<gene>
    <name evidence="3" type="ORF">CKO21_06635</name>
</gene>
<dbReference type="PROSITE" id="PS51257">
    <property type="entry name" value="PROKAR_LIPOPROTEIN"/>
    <property type="match status" value="1"/>
</dbReference>
<reference evidence="3" key="2">
    <citation type="journal article" date="2020" name="Microorganisms">
        <title>Osmotic Adaptation and Compatible Solute Biosynthesis of Phototrophic Bacteria as Revealed from Genome Analyses.</title>
        <authorList>
            <person name="Imhoff J.F."/>
            <person name="Rahn T."/>
            <person name="Kunzel S."/>
            <person name="Keller A."/>
            <person name="Neulinger S.C."/>
        </authorList>
    </citation>
    <scope>NUCLEOTIDE SEQUENCE</scope>
    <source>
        <strain evidence="3">DSM 9154</strain>
    </source>
</reference>
<proteinExistence type="predicted"/>
<reference evidence="3" key="1">
    <citation type="submission" date="2017-08" db="EMBL/GenBank/DDBJ databases">
        <authorList>
            <person name="Imhoff J.F."/>
            <person name="Rahn T."/>
            <person name="Kuenzel S."/>
            <person name="Neulinger S.C."/>
        </authorList>
    </citation>
    <scope>NUCLEOTIDE SEQUENCE</scope>
    <source>
        <strain evidence="3">DSM 9154</strain>
    </source>
</reference>
<dbReference type="AlphaFoldDB" id="A0A934QHF3"/>
<evidence type="ECO:0000313" key="3">
    <source>
        <dbReference type="EMBL" id="MBK1696919.1"/>
    </source>
</evidence>
<evidence type="ECO:0000256" key="2">
    <source>
        <dbReference type="SAM" id="SignalP"/>
    </source>
</evidence>
<feature type="chain" id="PRO_5037092610" description="Beta-barrel assembly machine subunit BamC" evidence="2">
    <location>
        <begin position="21"/>
        <end position="177"/>
    </location>
</feature>